<feature type="region of interest" description="Disordered" evidence="1">
    <location>
        <begin position="162"/>
        <end position="190"/>
    </location>
</feature>
<sequence>MIETVQALTEADAWALALHLIGSVRPIAAAREPHSAWDSAGDSVVHVRLQARPDASKLAELRGWSACTEHLWPAAGQGLGSAPLDVDLWLRVQTGVQRQGTQSGPHGSSEWGLLNCRSGPNPDGWAYASRRFSLCPLCTAAALICSSDPAARAMVEAAAVGDGARDGGPTAAARARPSEWGRGAVGGSSGSGDGDVLSAACWLPSPAAQRLGVTLHLIPTERRGCPGRGGCLPSAADLVADADATTAVDDGGDGEGAPPRATSGGDSGVFDGSGSSDDYENDSSSGSGSSSVGASQSSQPSSGNSSQEYDADDLDPRDWWVHALGEPRPSQRASTAGRQQRAPAGQLAERHSAVRGAGASPSTHGARDWRGSDAAGEEVLCSLEEHWAELVAERARARAAADLQAGRQPRPPRRSGWGARPRLLLELQRRPLRPRGPAGGGGTVAAPHGCLLWAALGLTANVQHGKARAGLARAAAELAAGRPVAAAAELLHRLSAALSADPAARRRTGRRAGGACGGGGGGCDAPDLARGLAALLLVARLPPPARRALARVAGVLARSPLPGLGPEGVLALEAQLQLVALAALHSWDAPPLAAALASERLSHPDSLQPLASASGGGLGGEAAAYWQGREPAAMTNLRLSFLRFELAFQDDAESASSHGGDGGSGGEGGGSEGIRQLVSALGRATGSLAEAAVCLLKDGAPASARAAAALLPAVAAAAAGAEREGARGLLLALLRAALLDPAVPAAASLQLALDLCPAAAGPWACAPGWPPALAHCASGDAAAGTAEFELPAWLLPAGRRLAAQGLVPMAYHTLHAAIDAAQRAELREDAAGGDGPGATAPLAALAVDALFAPAWERLGRDAAACAAAGAGRAAPWAPTAQESRRAAMSDLRAAHGQPHWTLLQLWSGAAVEASKVAATLGGAALPGALIARAPVAAAAVAAGALHVILHDGWRGFDSESTAAPLSTALAHAAMARLAAAGHTPTAAGLARALLQLPSCDGRWVALPPGGAWWRWAPAWCGAEWLLHLTARDEADVALVTRALMGSLQGSWVRRTQGNAPPPRRERVGVAAERGGAQQRERAAPPLGGEGAQPAAVLRASAASAAVAAAAAAADAGCSTGSRASAHTDPAEHANAAGPLASLMAELVKGHSDSQGAPQGQQQLGGLGAALADLARAVRWRRAREGDAAGGCRVGAALAALACFAAGEHGRPTEPQLSAAVSRLMHAVSADVARAAAVGDGDPDADGRAPGEHSPLAWRAAAADFELGGRAPAAAGDLYPLTEQGWDPYVVLWSLYADPGARPAAHARATRRPELMLRLCLECLAAAPSAAARRPLLRALAFAAARAAPSIALLPLAAACAREGLGQEARAVARQALLPHSLRSCLAASTHAYYARVFGSGWLGSMQELLAFLSAPQEGTAAREDEDALLADCVATSLLLDCRAPADPGLPPQELRWVDTLPGRACATAARRRPPPGAAIARPAVLGWVLHVLQLLYSRWAARPFGPPVCDSLIGFATAFDGVGPAAAARGSGGGGRLAWDVWLHTTLAGCVLLPLAGHLATQSAFDAGLLGWRGLVALAEPALDAELATGQTAWVAEMAEWTARRLNAAAGRPAGGNVLGTGGVVRGAGLRGATALYDTPLPDEGDGSGDSGSGDGGKRRL</sequence>
<gene>
    <name evidence="2" type="ORF">MNEG_7061</name>
</gene>
<dbReference type="Proteomes" id="UP000054498">
    <property type="component" value="Unassembled WGS sequence"/>
</dbReference>
<dbReference type="EMBL" id="KK101434">
    <property type="protein sequence ID" value="KIZ00901.1"/>
    <property type="molecule type" value="Genomic_DNA"/>
</dbReference>
<evidence type="ECO:0000313" key="3">
    <source>
        <dbReference type="Proteomes" id="UP000054498"/>
    </source>
</evidence>
<protein>
    <submittedName>
        <fullName evidence="2">Uncharacterized protein</fullName>
    </submittedName>
</protein>
<organism evidence="2 3">
    <name type="scientific">Monoraphidium neglectum</name>
    <dbReference type="NCBI Taxonomy" id="145388"/>
    <lineage>
        <taxon>Eukaryota</taxon>
        <taxon>Viridiplantae</taxon>
        <taxon>Chlorophyta</taxon>
        <taxon>core chlorophytes</taxon>
        <taxon>Chlorophyceae</taxon>
        <taxon>CS clade</taxon>
        <taxon>Sphaeropleales</taxon>
        <taxon>Selenastraceae</taxon>
        <taxon>Monoraphidium</taxon>
    </lineage>
</organism>
<feature type="region of interest" description="Disordered" evidence="1">
    <location>
        <begin position="326"/>
        <end position="371"/>
    </location>
</feature>
<accession>A0A0D2N497</accession>
<evidence type="ECO:0000256" key="1">
    <source>
        <dbReference type="SAM" id="MobiDB-lite"/>
    </source>
</evidence>
<reference evidence="2 3" key="1">
    <citation type="journal article" date="2013" name="BMC Genomics">
        <title>Reconstruction of the lipid metabolism for the microalga Monoraphidium neglectum from its genome sequence reveals characteristics suitable for biofuel production.</title>
        <authorList>
            <person name="Bogen C."/>
            <person name="Al-Dilaimi A."/>
            <person name="Albersmeier A."/>
            <person name="Wichmann J."/>
            <person name="Grundmann M."/>
            <person name="Rupp O."/>
            <person name="Lauersen K.J."/>
            <person name="Blifernez-Klassen O."/>
            <person name="Kalinowski J."/>
            <person name="Goesmann A."/>
            <person name="Mussgnug J.H."/>
            <person name="Kruse O."/>
        </authorList>
    </citation>
    <scope>NUCLEOTIDE SEQUENCE [LARGE SCALE GENOMIC DNA]</scope>
    <source>
        <strain evidence="2 3">SAG 48.87</strain>
    </source>
</reference>
<evidence type="ECO:0000313" key="2">
    <source>
        <dbReference type="EMBL" id="KIZ00901.1"/>
    </source>
</evidence>
<feature type="compositionally biased region" description="Low complexity" evidence="1">
    <location>
        <begin position="268"/>
        <end position="306"/>
    </location>
</feature>
<dbReference type="GeneID" id="25739937"/>
<feature type="region of interest" description="Disordered" evidence="1">
    <location>
        <begin position="1636"/>
        <end position="1661"/>
    </location>
</feature>
<proteinExistence type="predicted"/>
<feature type="region of interest" description="Disordered" evidence="1">
    <location>
        <begin position="246"/>
        <end position="313"/>
    </location>
</feature>
<feature type="region of interest" description="Disordered" evidence="1">
    <location>
        <begin position="402"/>
        <end position="421"/>
    </location>
</feature>
<name>A0A0D2N497_9CHLO</name>
<keyword evidence="3" id="KW-1185">Reference proteome</keyword>
<feature type="region of interest" description="Disordered" evidence="1">
    <location>
        <begin position="1052"/>
        <end position="1091"/>
    </location>
</feature>
<dbReference type="RefSeq" id="XP_013899920.1">
    <property type="nucleotide sequence ID" value="XM_014044466.1"/>
</dbReference>
<dbReference type="KEGG" id="mng:MNEG_7061"/>